<organism evidence="1 2">
    <name type="scientific">Vitis vinifera</name>
    <name type="common">Grape</name>
    <dbReference type="NCBI Taxonomy" id="29760"/>
    <lineage>
        <taxon>Eukaryota</taxon>
        <taxon>Viridiplantae</taxon>
        <taxon>Streptophyta</taxon>
        <taxon>Embryophyta</taxon>
        <taxon>Tracheophyta</taxon>
        <taxon>Spermatophyta</taxon>
        <taxon>Magnoliopsida</taxon>
        <taxon>eudicotyledons</taxon>
        <taxon>Gunneridae</taxon>
        <taxon>Pentapetalae</taxon>
        <taxon>rosids</taxon>
        <taxon>Vitales</taxon>
        <taxon>Vitaceae</taxon>
        <taxon>Viteae</taxon>
        <taxon>Vitis</taxon>
    </lineage>
</organism>
<proteinExistence type="predicted"/>
<dbReference type="AlphaFoldDB" id="D7TQL5"/>
<evidence type="ECO:0000313" key="2">
    <source>
        <dbReference type="Proteomes" id="UP000009183"/>
    </source>
</evidence>
<gene>
    <name evidence="1" type="ordered locus">VIT_08s0040g01840</name>
</gene>
<dbReference type="Proteomes" id="UP000009183">
    <property type="component" value="Chromosome 8"/>
</dbReference>
<name>D7TQL5_VITVI</name>
<dbReference type="PaxDb" id="29760-VIT_08s0040g01840.t01"/>
<keyword evidence="2" id="KW-1185">Reference proteome</keyword>
<dbReference type="InParanoid" id="D7TQL5"/>
<dbReference type="EMBL" id="FN596008">
    <property type="protein sequence ID" value="CBI32735.3"/>
    <property type="molecule type" value="Genomic_DNA"/>
</dbReference>
<dbReference type="HOGENOM" id="CLU_2908695_0_0_1"/>
<reference evidence="2" key="1">
    <citation type="journal article" date="2007" name="Nature">
        <title>The grapevine genome sequence suggests ancestral hexaploidization in major angiosperm phyla.</title>
        <authorList>
            <consortium name="The French-Italian Public Consortium for Grapevine Genome Characterization."/>
            <person name="Jaillon O."/>
            <person name="Aury J.-M."/>
            <person name="Noel B."/>
            <person name="Policriti A."/>
            <person name="Clepet C."/>
            <person name="Casagrande A."/>
            <person name="Choisne N."/>
            <person name="Aubourg S."/>
            <person name="Vitulo N."/>
            <person name="Jubin C."/>
            <person name="Vezzi A."/>
            <person name="Legeai F."/>
            <person name="Hugueney P."/>
            <person name="Dasilva C."/>
            <person name="Horner D."/>
            <person name="Mica E."/>
            <person name="Jublot D."/>
            <person name="Poulain J."/>
            <person name="Bruyere C."/>
            <person name="Billault A."/>
            <person name="Segurens B."/>
            <person name="Gouyvenoux M."/>
            <person name="Ugarte E."/>
            <person name="Cattonaro F."/>
            <person name="Anthouard V."/>
            <person name="Vico V."/>
            <person name="Del Fabbro C."/>
            <person name="Alaux M."/>
            <person name="Di Gaspero G."/>
            <person name="Dumas V."/>
            <person name="Felice N."/>
            <person name="Paillard S."/>
            <person name="Juman I."/>
            <person name="Moroldo M."/>
            <person name="Scalabrin S."/>
            <person name="Canaguier A."/>
            <person name="Le Clainche I."/>
            <person name="Malacrida G."/>
            <person name="Durand E."/>
            <person name="Pesole G."/>
            <person name="Laucou V."/>
            <person name="Chatelet P."/>
            <person name="Merdinoglu D."/>
            <person name="Delledonne M."/>
            <person name="Pezzotti M."/>
            <person name="Lecharny A."/>
            <person name="Scarpelli C."/>
            <person name="Artiguenave F."/>
            <person name="Pe M.E."/>
            <person name="Valle G."/>
            <person name="Morgante M."/>
            <person name="Caboche M."/>
            <person name="Adam-Blondon A.-F."/>
            <person name="Weissenbach J."/>
            <person name="Quetier F."/>
            <person name="Wincker P."/>
        </authorList>
    </citation>
    <scope>NUCLEOTIDE SEQUENCE [LARGE SCALE GENOMIC DNA]</scope>
    <source>
        <strain evidence="2">cv. Pinot noir / PN40024</strain>
    </source>
</reference>
<accession>D7TQL5</accession>
<sequence length="62" mass="7215">MAVVLHIVSLYSISLQESKFLSPFFFQSRNQSSFNLHEFRAGKCVFYRNEAPYSLFSLAFLT</sequence>
<protein>
    <submittedName>
        <fullName evidence="1">Uncharacterized protein</fullName>
    </submittedName>
</protein>
<evidence type="ECO:0000313" key="1">
    <source>
        <dbReference type="EMBL" id="CBI32735.3"/>
    </source>
</evidence>